<dbReference type="InterPro" id="IPR012373">
    <property type="entry name" value="Ferrdict_sens_TM"/>
</dbReference>
<sequence>MIGDSPVAAEAIRWSARLHAGDMSAAEHAELLAWRRARPEHEAEFQAQQMVSRAVLAMPDDAVRRLYGGELPERPNLGRRRAMRAGAVLLCAGAAGAAAFTFGGGPGRPEYAAQWSTRKGERRSVSLAEGSVLELNTDTHAAVAFFEDRRVVTLSRGEVLFDVRPDAARPFYVEAGPATVQVTGTRFNVRRGAQDVHVAVQQGAVEVRSGPWWHRSRNLLSAGQGTLVDGDGRQPGPQTVNLAAELAWVNGRLVFRNAPLAAVVEELNRYLQQPLRLANDRVGKLRLTASFRLDDPEGIVDGLPGVLPVVLHRLPAGGILLDLKPEPA</sequence>
<reference evidence="3 4" key="1">
    <citation type="submission" date="2017-09" db="EMBL/GenBank/DDBJ databases">
        <title>Genomic, metabolic, and phenotypic characteristics of bacterial isolates from the natural microbiome of the model nematode Caenorhabditis elegans.</title>
        <authorList>
            <person name="Zimmermann J."/>
            <person name="Obeng N."/>
            <person name="Yang W."/>
            <person name="Obeng O."/>
            <person name="Kissoyan K."/>
            <person name="Pees B."/>
            <person name="Dirksen P."/>
            <person name="Hoppner M."/>
            <person name="Franke A."/>
            <person name="Rosenstiel P."/>
            <person name="Leippe M."/>
            <person name="Dierking K."/>
            <person name="Kaleta C."/>
            <person name="Schulenburg H."/>
        </authorList>
    </citation>
    <scope>NUCLEOTIDE SEQUENCE [LARGE SCALE GENOMIC DNA]</scope>
    <source>
        <strain evidence="3 4">MYb73</strain>
    </source>
</reference>
<dbReference type="InterPro" id="IPR032623">
    <property type="entry name" value="FecR_N"/>
</dbReference>
<dbReference type="OrthoDB" id="8617634at2"/>
<dbReference type="Pfam" id="PF04773">
    <property type="entry name" value="FecR"/>
    <property type="match status" value="1"/>
</dbReference>
<dbReference type="RefSeq" id="WP_105240381.1">
    <property type="nucleotide sequence ID" value="NZ_CP023270.1"/>
</dbReference>
<dbReference type="EMBL" id="CP023270">
    <property type="protein sequence ID" value="AVJ29711.1"/>
    <property type="molecule type" value="Genomic_DNA"/>
</dbReference>
<dbReference type="AlphaFoldDB" id="A0A2S0ICD7"/>
<gene>
    <name evidence="3" type="ORF">CLM73_22895</name>
</gene>
<organism evidence="3 4">
    <name type="scientific">Achromobacter spanius</name>
    <dbReference type="NCBI Taxonomy" id="217203"/>
    <lineage>
        <taxon>Bacteria</taxon>
        <taxon>Pseudomonadati</taxon>
        <taxon>Pseudomonadota</taxon>
        <taxon>Betaproteobacteria</taxon>
        <taxon>Burkholderiales</taxon>
        <taxon>Alcaligenaceae</taxon>
        <taxon>Achromobacter</taxon>
    </lineage>
</organism>
<feature type="domain" description="FecR protein" evidence="1">
    <location>
        <begin position="114"/>
        <end position="206"/>
    </location>
</feature>
<evidence type="ECO:0000259" key="2">
    <source>
        <dbReference type="Pfam" id="PF16220"/>
    </source>
</evidence>
<dbReference type="Gene3D" id="3.55.50.30">
    <property type="match status" value="1"/>
</dbReference>
<dbReference type="InterPro" id="IPR006860">
    <property type="entry name" value="FecR"/>
</dbReference>
<protein>
    <submittedName>
        <fullName evidence="3">Iron dicitrate transport regulator FecR</fullName>
    </submittedName>
</protein>
<dbReference type="Gene3D" id="2.60.120.1440">
    <property type="match status" value="1"/>
</dbReference>
<evidence type="ECO:0000313" key="4">
    <source>
        <dbReference type="Proteomes" id="UP000239477"/>
    </source>
</evidence>
<dbReference type="Proteomes" id="UP000239477">
    <property type="component" value="Chromosome"/>
</dbReference>
<evidence type="ECO:0000259" key="1">
    <source>
        <dbReference type="Pfam" id="PF04773"/>
    </source>
</evidence>
<dbReference type="PANTHER" id="PTHR30273">
    <property type="entry name" value="PERIPLASMIC SIGNAL SENSOR AND SIGMA FACTOR ACTIVATOR FECR-RELATED"/>
    <property type="match status" value="1"/>
</dbReference>
<dbReference type="PANTHER" id="PTHR30273:SF2">
    <property type="entry name" value="PROTEIN FECR"/>
    <property type="match status" value="1"/>
</dbReference>
<feature type="domain" description="FecR N-terminal" evidence="2">
    <location>
        <begin position="10"/>
        <end position="49"/>
    </location>
</feature>
<dbReference type="GO" id="GO:0016989">
    <property type="term" value="F:sigma factor antagonist activity"/>
    <property type="evidence" value="ECO:0007669"/>
    <property type="project" value="TreeGrafter"/>
</dbReference>
<evidence type="ECO:0000313" key="3">
    <source>
        <dbReference type="EMBL" id="AVJ29711.1"/>
    </source>
</evidence>
<name>A0A2S0ICD7_9BURK</name>
<dbReference type="Pfam" id="PF16220">
    <property type="entry name" value="DUF4880"/>
    <property type="match status" value="1"/>
</dbReference>
<proteinExistence type="predicted"/>
<dbReference type="PIRSF" id="PIRSF018266">
    <property type="entry name" value="FecR"/>
    <property type="match status" value="1"/>
</dbReference>
<keyword evidence="4" id="KW-1185">Reference proteome</keyword>
<accession>A0A2S0ICD7</accession>